<keyword evidence="6" id="KW-0347">Helicase</keyword>
<dbReference type="GO" id="GO:0036297">
    <property type="term" value="P:interstrand cross-link repair"/>
    <property type="evidence" value="ECO:0007669"/>
    <property type="project" value="TreeGrafter"/>
</dbReference>
<dbReference type="InterPro" id="IPR001650">
    <property type="entry name" value="Helicase_C-like"/>
</dbReference>
<evidence type="ECO:0000313" key="6">
    <source>
        <dbReference type="EMBL" id="PFG39233.1"/>
    </source>
</evidence>
<dbReference type="GO" id="GO:0003676">
    <property type="term" value="F:nucleic acid binding"/>
    <property type="evidence" value="ECO:0007669"/>
    <property type="project" value="InterPro"/>
</dbReference>
<feature type="region of interest" description="Disordered" evidence="3">
    <location>
        <begin position="1"/>
        <end position="22"/>
    </location>
</feature>
<keyword evidence="7" id="KW-1185">Reference proteome</keyword>
<dbReference type="SMART" id="SM00490">
    <property type="entry name" value="HELICc"/>
    <property type="match status" value="1"/>
</dbReference>
<evidence type="ECO:0000259" key="5">
    <source>
        <dbReference type="PROSITE" id="PS51194"/>
    </source>
</evidence>
<dbReference type="InterPro" id="IPR018973">
    <property type="entry name" value="MZB"/>
</dbReference>
<dbReference type="GO" id="GO:0043138">
    <property type="term" value="F:3'-5' DNA helicase activity"/>
    <property type="evidence" value="ECO:0007669"/>
    <property type="project" value="TreeGrafter"/>
</dbReference>
<protein>
    <submittedName>
        <fullName evidence="6">DEAD/DEAH box helicase domain-containing protein</fullName>
    </submittedName>
</protein>
<organism evidence="6 7">
    <name type="scientific">Georgenia soli</name>
    <dbReference type="NCBI Taxonomy" id="638953"/>
    <lineage>
        <taxon>Bacteria</taxon>
        <taxon>Bacillati</taxon>
        <taxon>Actinomycetota</taxon>
        <taxon>Actinomycetes</taxon>
        <taxon>Micrococcales</taxon>
        <taxon>Bogoriellaceae</taxon>
        <taxon>Georgenia</taxon>
    </lineage>
</organism>
<dbReference type="CDD" id="cd18797">
    <property type="entry name" value="SF2_C_Hrq"/>
    <property type="match status" value="1"/>
</dbReference>
<evidence type="ECO:0000259" key="4">
    <source>
        <dbReference type="PROSITE" id="PS51192"/>
    </source>
</evidence>
<dbReference type="InterPro" id="IPR055227">
    <property type="entry name" value="HRQ1_WHD"/>
</dbReference>
<name>A0A2A9EK96_9MICO</name>
<dbReference type="GO" id="GO:0006289">
    <property type="term" value="P:nucleotide-excision repair"/>
    <property type="evidence" value="ECO:0007669"/>
    <property type="project" value="TreeGrafter"/>
</dbReference>
<dbReference type="Pfam" id="PF00270">
    <property type="entry name" value="DEAD"/>
    <property type="match status" value="1"/>
</dbReference>
<keyword evidence="2" id="KW-0067">ATP-binding</keyword>
<evidence type="ECO:0000256" key="3">
    <source>
        <dbReference type="SAM" id="MobiDB-lite"/>
    </source>
</evidence>
<dbReference type="AlphaFoldDB" id="A0A2A9EK96"/>
<dbReference type="InterPro" id="IPR011545">
    <property type="entry name" value="DEAD/DEAH_box_helicase_dom"/>
</dbReference>
<evidence type="ECO:0000313" key="7">
    <source>
        <dbReference type="Proteomes" id="UP000222106"/>
    </source>
</evidence>
<evidence type="ECO:0000256" key="2">
    <source>
        <dbReference type="ARBA" id="ARBA00022840"/>
    </source>
</evidence>
<dbReference type="SUPFAM" id="SSF52540">
    <property type="entry name" value="P-loop containing nucleoside triphosphate hydrolases"/>
    <property type="match status" value="1"/>
</dbReference>
<dbReference type="InterPro" id="IPR027417">
    <property type="entry name" value="P-loop_NTPase"/>
</dbReference>
<dbReference type="EMBL" id="PDJI01000004">
    <property type="protein sequence ID" value="PFG39233.1"/>
    <property type="molecule type" value="Genomic_DNA"/>
</dbReference>
<dbReference type="InterPro" id="IPR014001">
    <property type="entry name" value="Helicase_ATP-bd"/>
</dbReference>
<reference evidence="6 7" key="1">
    <citation type="submission" date="2017-10" db="EMBL/GenBank/DDBJ databases">
        <title>Sequencing the genomes of 1000 actinobacteria strains.</title>
        <authorList>
            <person name="Klenk H.-P."/>
        </authorList>
    </citation>
    <scope>NUCLEOTIDE SEQUENCE [LARGE SCALE GENOMIC DNA]</scope>
    <source>
        <strain evidence="6 7">DSM 21838</strain>
    </source>
</reference>
<comment type="caution">
    <text evidence="6">The sequence shown here is derived from an EMBL/GenBank/DDBJ whole genome shotgun (WGS) entry which is preliminary data.</text>
</comment>
<dbReference type="PROSITE" id="PS51194">
    <property type="entry name" value="HELICASE_CTER"/>
    <property type="match status" value="1"/>
</dbReference>
<gene>
    <name evidence="6" type="ORF">ATJ97_1731</name>
</gene>
<dbReference type="SMART" id="SM00487">
    <property type="entry name" value="DEXDc"/>
    <property type="match status" value="1"/>
</dbReference>
<accession>A0A2A9EK96</accession>
<dbReference type="Pfam" id="PF09369">
    <property type="entry name" value="MZB"/>
    <property type="match status" value="1"/>
</dbReference>
<dbReference type="GO" id="GO:0005524">
    <property type="term" value="F:ATP binding"/>
    <property type="evidence" value="ECO:0007669"/>
    <property type="project" value="UniProtKB-KW"/>
</dbReference>
<feature type="domain" description="Helicase C-terminal" evidence="5">
    <location>
        <begin position="344"/>
        <end position="497"/>
    </location>
</feature>
<keyword evidence="6" id="KW-0378">Hydrolase</keyword>
<feature type="compositionally biased region" description="Low complexity" evidence="3">
    <location>
        <begin position="7"/>
        <end position="16"/>
    </location>
</feature>
<dbReference type="NCBIfam" id="TIGR03817">
    <property type="entry name" value="DECH_helic"/>
    <property type="match status" value="1"/>
</dbReference>
<sequence>MHGPAEAGSSSAGVGAMTQTDPVPRPDLVALLRASGARDGRLVHLEELPARQGRTAEWPGWADPDLVAGYRRLGVERPWVHQVTAAEAAWAGRHTVVATGTGSGKSLAAWLPAISAVRAGAADAARPGAGSIAAYDRRPTTLYLSPTKALAADQLTGLHRLLDAAGLRGVRVTTCDGDTPLEERDWARDHADVVLSNPDFLHFSMLPSHRRWQRLLKGLRYVVVDECHAYRGVLGAHVALVLRRLLRLAAHYGATPTVLAASATTAEPALTAARLIGVPESDVVAVTEDSAPAGRRTVALWQPALSPGWGASWPGEGVELGAGGPEDEAFEAGPRRSATAEAADLLADLVSAGARTLVFVRSRYGAEVIAEQARRHLREVDAELAARVAAYRGGYLPEERRELERALRSGELLALATTNALELGVDVAGLDAVVIAGWPGTRVSMWQQAGRAGRAGSDGVAVLVASEDPLDGFVVHHPEAIFGAGVEATTFDPANPYVLAPHLCAAASERQLTEQDLPLFGLPDAALLDELTRRGLLRRRPTGWFWNFSRPERPQDLTDLRGGGHRPVQVVESGTGTVLGTVDGARADATVHPGAVYLHQGRTFVVDALEDDVALVHADQDVGHRTKARSSSSVRVLSVRDQEVWRGRDGTEVAWYFGDVEVTSQVTGYDRRRLPGMDIVGSYPLDMPERVLPTTAVWWTLSADACEAAGVGKDVLPGALHAAEHASIGLLPLLATCDRWDIGGLSTAVHPQTGQPTVFVHDGYPGGAGFAERGYRAALGWVRATRDAISSCGCTDGCPACVQSPKCGNGNSPLDKTGALRVLSLLLRCAPPGRD</sequence>
<dbReference type="PANTHER" id="PTHR47957">
    <property type="entry name" value="ATP-DEPENDENT HELICASE HRQ1"/>
    <property type="match status" value="1"/>
</dbReference>
<dbReference type="PROSITE" id="PS51192">
    <property type="entry name" value="HELICASE_ATP_BIND_1"/>
    <property type="match status" value="1"/>
</dbReference>
<dbReference type="PANTHER" id="PTHR47957:SF3">
    <property type="entry name" value="ATP-DEPENDENT HELICASE HRQ1"/>
    <property type="match status" value="1"/>
</dbReference>
<dbReference type="Pfam" id="PF22982">
    <property type="entry name" value="WHD_HRQ1"/>
    <property type="match status" value="1"/>
</dbReference>
<dbReference type="Gene3D" id="3.40.50.300">
    <property type="entry name" value="P-loop containing nucleotide triphosphate hydrolases"/>
    <property type="match status" value="2"/>
</dbReference>
<keyword evidence="1" id="KW-0547">Nucleotide-binding</keyword>
<evidence type="ECO:0000256" key="1">
    <source>
        <dbReference type="ARBA" id="ARBA00022741"/>
    </source>
</evidence>
<dbReference type="InterPro" id="IPR022307">
    <property type="entry name" value="Helicase_put_actinobac"/>
</dbReference>
<dbReference type="Pfam" id="PF00271">
    <property type="entry name" value="Helicase_C"/>
    <property type="match status" value="1"/>
</dbReference>
<proteinExistence type="predicted"/>
<dbReference type="Proteomes" id="UP000222106">
    <property type="component" value="Unassembled WGS sequence"/>
</dbReference>
<feature type="domain" description="Helicase ATP-binding" evidence="4">
    <location>
        <begin position="86"/>
        <end position="283"/>
    </location>
</feature>